<reference evidence="2" key="1">
    <citation type="submission" date="2023-03" db="EMBL/GenBank/DDBJ databases">
        <title>Massive genome expansion in bonnet fungi (Mycena s.s.) driven by repeated elements and novel gene families across ecological guilds.</title>
        <authorList>
            <consortium name="Lawrence Berkeley National Laboratory"/>
            <person name="Harder C.B."/>
            <person name="Miyauchi S."/>
            <person name="Viragh M."/>
            <person name="Kuo A."/>
            <person name="Thoen E."/>
            <person name="Andreopoulos B."/>
            <person name="Lu D."/>
            <person name="Skrede I."/>
            <person name="Drula E."/>
            <person name="Henrissat B."/>
            <person name="Morin E."/>
            <person name="Kohler A."/>
            <person name="Barry K."/>
            <person name="LaButti K."/>
            <person name="Morin E."/>
            <person name="Salamov A."/>
            <person name="Lipzen A."/>
            <person name="Mereny Z."/>
            <person name="Hegedus B."/>
            <person name="Baldrian P."/>
            <person name="Stursova M."/>
            <person name="Weitz H."/>
            <person name="Taylor A."/>
            <person name="Grigoriev I.V."/>
            <person name="Nagy L.G."/>
            <person name="Martin F."/>
            <person name="Kauserud H."/>
        </authorList>
    </citation>
    <scope>NUCLEOTIDE SEQUENCE</scope>
    <source>
        <strain evidence="2">CBHHK067</strain>
    </source>
</reference>
<comment type="caution">
    <text evidence="2">The sequence shown here is derived from an EMBL/GenBank/DDBJ whole genome shotgun (WGS) entry which is preliminary data.</text>
</comment>
<keyword evidence="3" id="KW-1185">Reference proteome</keyword>
<feature type="region of interest" description="Disordered" evidence="1">
    <location>
        <begin position="436"/>
        <end position="513"/>
    </location>
</feature>
<protein>
    <submittedName>
        <fullName evidence="2">Uncharacterized protein</fullName>
    </submittedName>
</protein>
<proteinExistence type="predicted"/>
<evidence type="ECO:0000313" key="2">
    <source>
        <dbReference type="EMBL" id="KAJ7677149.1"/>
    </source>
</evidence>
<feature type="compositionally biased region" description="Basic and acidic residues" evidence="1">
    <location>
        <begin position="495"/>
        <end position="513"/>
    </location>
</feature>
<feature type="compositionally biased region" description="Polar residues" evidence="1">
    <location>
        <begin position="484"/>
        <end position="494"/>
    </location>
</feature>
<dbReference type="EMBL" id="JARKIE010000141">
    <property type="protein sequence ID" value="KAJ7677149.1"/>
    <property type="molecule type" value="Genomic_DNA"/>
</dbReference>
<name>A0AAD7D3E4_MYCRO</name>
<gene>
    <name evidence="2" type="ORF">B0H17DRAFT_1139796</name>
</gene>
<accession>A0AAD7D3E4</accession>
<dbReference type="Proteomes" id="UP001221757">
    <property type="component" value="Unassembled WGS sequence"/>
</dbReference>
<evidence type="ECO:0000256" key="1">
    <source>
        <dbReference type="SAM" id="MobiDB-lite"/>
    </source>
</evidence>
<evidence type="ECO:0000313" key="3">
    <source>
        <dbReference type="Proteomes" id="UP001221757"/>
    </source>
</evidence>
<organism evidence="2 3">
    <name type="scientific">Mycena rosella</name>
    <name type="common">Pink bonnet</name>
    <name type="synonym">Agaricus rosellus</name>
    <dbReference type="NCBI Taxonomy" id="1033263"/>
    <lineage>
        <taxon>Eukaryota</taxon>
        <taxon>Fungi</taxon>
        <taxon>Dikarya</taxon>
        <taxon>Basidiomycota</taxon>
        <taxon>Agaricomycotina</taxon>
        <taxon>Agaricomycetes</taxon>
        <taxon>Agaricomycetidae</taxon>
        <taxon>Agaricales</taxon>
        <taxon>Marasmiineae</taxon>
        <taxon>Mycenaceae</taxon>
        <taxon>Mycena</taxon>
    </lineage>
</organism>
<sequence>MTGVHGPCRGCEGGDRSMVHSVTVDMMNWTTALHRFCLHTAPACSVDTWAFRRLATESLLEAFNNLWYPHVPPKHSAGVNLPDPPLLRMSVGGLPQSTINHLGHRLGHPTHGGPTCTYTVTRPSTSTTATAKKASEKPVEVSYLIWLFPVPGQYSNDLAMEHPEIYSLDLRLFSGENATFCATLWQSNLILKFAVPLADGSVDRELSFYSEVNASLTEFMAQHHFRFSGVPKTPSASSVSNPADINTSRALELMSHPWTVLGFGNKPQLNFRRKIFAADILWYNYKISALKSKAIWSLLPDFINPDGVLHFIGKWFLFSGIRSILTSCRAQIRSGGRTLPGRASTLAHSCLALHLQHALGDLDTQFTPIECLPMCLSSDAAAGPSSTTAASTVQSPYVSASQSSLWLDAGPLNSEDEDDQVMPAIRLSASEFNTVHHSSSTAGAGPSHLGCPLPQPPTASIRPRSESFSPPLSVTRRRLDPPTINLTRSPSPTETEFHEADPGDPTDQPRDTKAACVTTPTTQDSVSALLTHIESFYGGPSYSPNVGTVDAVHIEPAGPFGLFAKSGSWKNGESIGVGVGKTIMSELMNKVFSDKDAWKAIGDTLVLKITPIASNLDDEDFLYDTDLTRMYAPKEMAVLDLWPPSLEEFEKKKKDPTLTTLAIQYFDGTAEIIAGYSKDKHYTYTVNSVRQVLFGCPTRFSKTEEYHIFAEALNGPISEDSPLTLGQTFGTSRTRKSLLHKLIAGRVKSPQEVIQRLSPSSAGKGKGRVNHPLLPVDKMSKWEKNISHDNPLVRLVLFLMFSTGTVLLPDNKIDMVFVAQFPGQQLGPDKTDPKLNPEHWPIRAVAAQLLTILAERVDLPLFQVASLLEQPIPGDTTTSTDFDLYQYIGYRPITEFAEFGGLSGSPISVCPKITIPLLKKYTSFPSSKVKVIARRNVDVGVYPPEVAMVSTACTSAREAAVNNFGPRTAEPGTQEKPLFRVAAIIIREALSDRRKKAATSQSTIFSRILTGLHLTKGDRTQWVQDQMDPICGDLDGLRRLKEGLPFHFWTTETGLSSLLVFMGARQGSACIETFTVMENKASLQPATSRIKYNNPRIYGQPNSWYSLHPSVNVGRDEWVLLTLWQKFEPYFTDELGRSWRALLGPLADQDPQLLSSDAKRMDWEDALRWILQSGISGFGSGLGALQFANNIVLAGITNPPSLAIIAQWIDRNKNYGAFAGLQDKETLHFGAIFAEQLLCKVVRWRKVFDSGTQLDLCKRAAELLESKLWIQGANLDDHMAWPIPSCSNFSLSVSKGIVDDGRTDLCLGVSDAELQDDPMDIDT</sequence>